<comment type="caution">
    <text evidence="7">The sequence shown here is derived from an EMBL/GenBank/DDBJ whole genome shotgun (WGS) entry which is preliminary data.</text>
</comment>
<evidence type="ECO:0000256" key="1">
    <source>
        <dbReference type="ARBA" id="ARBA00000632"/>
    </source>
</evidence>
<dbReference type="GO" id="GO:0009253">
    <property type="term" value="P:peptidoglycan catabolic process"/>
    <property type="evidence" value="ECO:0007669"/>
    <property type="project" value="InterPro"/>
</dbReference>
<dbReference type="GO" id="GO:0016998">
    <property type="term" value="P:cell wall macromolecule catabolic process"/>
    <property type="evidence" value="ECO:0007669"/>
    <property type="project" value="InterPro"/>
</dbReference>
<comment type="catalytic activity">
    <reaction evidence="1 6">
        <text>Hydrolysis of (1-&gt;4)-beta-linkages between N-acetylmuramic acid and N-acetyl-D-glucosamine residues in a peptidoglycan and between N-acetyl-D-glucosamine residues in chitodextrins.</text>
        <dbReference type="EC" id="3.2.1.17"/>
    </reaction>
</comment>
<dbReference type="RefSeq" id="WP_188411049.1">
    <property type="nucleotide sequence ID" value="NZ_BMCP01000007.1"/>
</dbReference>
<protein>
    <recommendedName>
        <fullName evidence="6">Lysozyme</fullName>
        <ecNumber evidence="6">3.2.1.17</ecNumber>
    </recommendedName>
</protein>
<evidence type="ECO:0000256" key="4">
    <source>
        <dbReference type="ARBA" id="ARBA00022801"/>
    </source>
</evidence>
<evidence type="ECO:0000313" key="7">
    <source>
        <dbReference type="EMBL" id="GGE54321.1"/>
    </source>
</evidence>
<evidence type="ECO:0000256" key="2">
    <source>
        <dbReference type="ARBA" id="ARBA00022529"/>
    </source>
</evidence>
<dbReference type="InterPro" id="IPR034690">
    <property type="entry name" value="Endolysin_T4_type"/>
</dbReference>
<dbReference type="EC" id="3.2.1.17" evidence="6"/>
<dbReference type="InterPro" id="IPR023346">
    <property type="entry name" value="Lysozyme-like_dom_sf"/>
</dbReference>
<dbReference type="CDD" id="cd16900">
    <property type="entry name" value="endolysin_R21-like"/>
    <property type="match status" value="1"/>
</dbReference>
<dbReference type="InterPro" id="IPR051018">
    <property type="entry name" value="Bacteriophage_GH24"/>
</dbReference>
<evidence type="ECO:0000256" key="3">
    <source>
        <dbReference type="ARBA" id="ARBA00022638"/>
    </source>
</evidence>
<accession>A0A8J2YN27</accession>
<dbReference type="HAMAP" id="MF_04110">
    <property type="entry name" value="ENDOLYSIN_T4"/>
    <property type="match status" value="1"/>
</dbReference>
<reference evidence="7" key="1">
    <citation type="journal article" date="2014" name="Int. J. Syst. Evol. Microbiol.">
        <title>Complete genome sequence of Corynebacterium casei LMG S-19264T (=DSM 44701T), isolated from a smear-ripened cheese.</title>
        <authorList>
            <consortium name="US DOE Joint Genome Institute (JGI-PGF)"/>
            <person name="Walter F."/>
            <person name="Albersmeier A."/>
            <person name="Kalinowski J."/>
            <person name="Ruckert C."/>
        </authorList>
    </citation>
    <scope>NUCLEOTIDE SEQUENCE</scope>
    <source>
        <strain evidence="7">CCM 7684</strain>
    </source>
</reference>
<evidence type="ECO:0000256" key="6">
    <source>
        <dbReference type="RuleBase" id="RU003788"/>
    </source>
</evidence>
<keyword evidence="5 6" id="KW-0326">Glycosidase</keyword>
<keyword evidence="3 6" id="KW-0081">Bacteriolytic enzyme</keyword>
<keyword evidence="4 6" id="KW-0378">Hydrolase</keyword>
<dbReference type="InterPro" id="IPR023347">
    <property type="entry name" value="Lysozyme_dom_sf"/>
</dbReference>
<gene>
    <name evidence="7" type="ORF">GCM10007276_34260</name>
</gene>
<name>A0A8J2YN27_9RHOB</name>
<dbReference type="HAMAP" id="MF_04136">
    <property type="entry name" value="SAR_ENDOLYSIN"/>
    <property type="match status" value="1"/>
</dbReference>
<proteinExistence type="inferred from homology"/>
<dbReference type="AlphaFoldDB" id="A0A8J2YN27"/>
<evidence type="ECO:0000256" key="5">
    <source>
        <dbReference type="ARBA" id="ARBA00023295"/>
    </source>
</evidence>
<comment type="similarity">
    <text evidence="6">Belongs to the glycosyl hydrolase 24 family.</text>
</comment>
<dbReference type="InterPro" id="IPR002196">
    <property type="entry name" value="Glyco_hydro_24"/>
</dbReference>
<dbReference type="Gene3D" id="1.10.530.40">
    <property type="match status" value="1"/>
</dbReference>
<dbReference type="GO" id="GO:0003796">
    <property type="term" value="F:lysozyme activity"/>
    <property type="evidence" value="ECO:0007669"/>
    <property type="project" value="UniProtKB-EC"/>
</dbReference>
<keyword evidence="8" id="KW-1185">Reference proteome</keyword>
<dbReference type="PANTHER" id="PTHR38107:SF3">
    <property type="entry name" value="LYSOZYME RRRD-RELATED"/>
    <property type="match status" value="1"/>
</dbReference>
<dbReference type="Pfam" id="PF00959">
    <property type="entry name" value="Phage_lysozyme"/>
    <property type="match status" value="1"/>
</dbReference>
<dbReference type="PANTHER" id="PTHR38107">
    <property type="match status" value="1"/>
</dbReference>
<reference evidence="7" key="2">
    <citation type="submission" date="2020-09" db="EMBL/GenBank/DDBJ databases">
        <authorList>
            <person name="Sun Q."/>
            <person name="Sedlacek I."/>
        </authorList>
    </citation>
    <scope>NUCLEOTIDE SEQUENCE</scope>
    <source>
        <strain evidence="7">CCM 7684</strain>
    </source>
</reference>
<evidence type="ECO:0000313" key="8">
    <source>
        <dbReference type="Proteomes" id="UP000602745"/>
    </source>
</evidence>
<sequence length="156" mass="16876">MPLLATRRSRLGAAGFAALMVSFVGAWEGLRLTSYPDVVGVWTACYGETHGIRPGQRFSKAECDARLIDSLKTHERGMLRCLTRPLPDEVHGAFLSLTYNIGVGAFCKSTAARLANAGDLKGACAAIQRFNKAGGVVWKGLVRRRAAEYDLCMKGL</sequence>
<dbReference type="InterPro" id="IPR043688">
    <property type="entry name" value="SAR_endolysin-like"/>
</dbReference>
<dbReference type="GO" id="GO:0042742">
    <property type="term" value="P:defense response to bacterium"/>
    <property type="evidence" value="ECO:0007669"/>
    <property type="project" value="UniProtKB-KW"/>
</dbReference>
<dbReference type="GO" id="GO:0031640">
    <property type="term" value="P:killing of cells of another organism"/>
    <property type="evidence" value="ECO:0007669"/>
    <property type="project" value="UniProtKB-KW"/>
</dbReference>
<dbReference type="Proteomes" id="UP000602745">
    <property type="component" value="Unassembled WGS sequence"/>
</dbReference>
<keyword evidence="2 6" id="KW-0929">Antimicrobial</keyword>
<organism evidence="7 8">
    <name type="scientific">Agaricicola taiwanensis</name>
    <dbReference type="NCBI Taxonomy" id="591372"/>
    <lineage>
        <taxon>Bacteria</taxon>
        <taxon>Pseudomonadati</taxon>
        <taxon>Pseudomonadota</taxon>
        <taxon>Alphaproteobacteria</taxon>
        <taxon>Rhodobacterales</taxon>
        <taxon>Paracoccaceae</taxon>
        <taxon>Agaricicola</taxon>
    </lineage>
</organism>
<dbReference type="EMBL" id="BMCP01000007">
    <property type="protein sequence ID" value="GGE54321.1"/>
    <property type="molecule type" value="Genomic_DNA"/>
</dbReference>
<dbReference type="SUPFAM" id="SSF53955">
    <property type="entry name" value="Lysozyme-like"/>
    <property type="match status" value="1"/>
</dbReference>